<dbReference type="InterPro" id="IPR038717">
    <property type="entry name" value="Tc1-like_DDE_dom"/>
</dbReference>
<dbReference type="InterPro" id="IPR036397">
    <property type="entry name" value="RNaseH_sf"/>
</dbReference>
<protein>
    <recommendedName>
        <fullName evidence="1">Tc1-like transposase DDE domain-containing protein</fullName>
    </recommendedName>
</protein>
<evidence type="ECO:0000313" key="3">
    <source>
        <dbReference type="Proteomes" id="UP000717996"/>
    </source>
</evidence>
<sequence>MRSNWARSTIGTPTFVELDKARAPSHTIVGAIHSSSVIHVAIEKSKKRKLAKGKQRTGEIIIEEPVAEYVEVESIDDKEVNKTPSKGTTTAHFIRFMNELLDIMDIDESLKGSYLVMDNCTIHKSHSMIRKIEGRGYRVMYLPLYSPELNAIENFWAIVKRKMKRENLMTEETLSQRIADACNNVRVSDLCGFCGHSKRHITYCRDKIHF</sequence>
<reference evidence="2" key="1">
    <citation type="journal article" date="2020" name="Microb. Genom.">
        <title>Genetic diversity of clinical and environmental Mucorales isolates obtained from an investigation of mucormycosis cases among solid organ transplant recipients.</title>
        <authorList>
            <person name="Nguyen M.H."/>
            <person name="Kaul D."/>
            <person name="Muto C."/>
            <person name="Cheng S.J."/>
            <person name="Richter R.A."/>
            <person name="Bruno V.M."/>
            <person name="Liu G."/>
            <person name="Beyhan S."/>
            <person name="Sundermann A.J."/>
            <person name="Mounaud S."/>
            <person name="Pasculle A.W."/>
            <person name="Nierman W.C."/>
            <person name="Driscoll E."/>
            <person name="Cumbie R."/>
            <person name="Clancy C.J."/>
            <person name="Dupont C.L."/>
        </authorList>
    </citation>
    <scope>NUCLEOTIDE SEQUENCE</scope>
    <source>
        <strain evidence="2">GL16</strain>
    </source>
</reference>
<dbReference type="GO" id="GO:0003676">
    <property type="term" value="F:nucleic acid binding"/>
    <property type="evidence" value="ECO:0007669"/>
    <property type="project" value="InterPro"/>
</dbReference>
<dbReference type="Pfam" id="PF13358">
    <property type="entry name" value="DDE_3"/>
    <property type="match status" value="1"/>
</dbReference>
<proteinExistence type="predicted"/>
<dbReference type="Gene3D" id="3.30.420.10">
    <property type="entry name" value="Ribonuclease H-like superfamily/Ribonuclease H"/>
    <property type="match status" value="1"/>
</dbReference>
<accession>A0A9P6Y9V1</accession>
<gene>
    <name evidence="2" type="ORF">G6F51_007215</name>
</gene>
<evidence type="ECO:0000259" key="1">
    <source>
        <dbReference type="Pfam" id="PF13358"/>
    </source>
</evidence>
<dbReference type="AlphaFoldDB" id="A0A9P6Y9V1"/>
<dbReference type="PANTHER" id="PTHR46564">
    <property type="entry name" value="TRANSPOSASE"/>
    <property type="match status" value="1"/>
</dbReference>
<feature type="domain" description="Tc1-like transposase DDE" evidence="1">
    <location>
        <begin position="86"/>
        <end position="174"/>
    </location>
</feature>
<dbReference type="PANTHER" id="PTHR46564:SF1">
    <property type="entry name" value="TRANSPOSASE"/>
    <property type="match status" value="1"/>
</dbReference>
<evidence type="ECO:0000313" key="2">
    <source>
        <dbReference type="EMBL" id="KAG1542538.1"/>
    </source>
</evidence>
<dbReference type="EMBL" id="JAANIT010001054">
    <property type="protein sequence ID" value="KAG1542538.1"/>
    <property type="molecule type" value="Genomic_DNA"/>
</dbReference>
<dbReference type="Proteomes" id="UP000717996">
    <property type="component" value="Unassembled WGS sequence"/>
</dbReference>
<comment type="caution">
    <text evidence="2">The sequence shown here is derived from an EMBL/GenBank/DDBJ whole genome shotgun (WGS) entry which is preliminary data.</text>
</comment>
<organism evidence="2 3">
    <name type="scientific">Rhizopus oryzae</name>
    <name type="common">Mucormycosis agent</name>
    <name type="synonym">Rhizopus arrhizus var. delemar</name>
    <dbReference type="NCBI Taxonomy" id="64495"/>
    <lineage>
        <taxon>Eukaryota</taxon>
        <taxon>Fungi</taxon>
        <taxon>Fungi incertae sedis</taxon>
        <taxon>Mucoromycota</taxon>
        <taxon>Mucoromycotina</taxon>
        <taxon>Mucoromycetes</taxon>
        <taxon>Mucorales</taxon>
        <taxon>Mucorineae</taxon>
        <taxon>Rhizopodaceae</taxon>
        <taxon>Rhizopus</taxon>
    </lineage>
</organism>
<dbReference type="OrthoDB" id="2287764at2759"/>
<name>A0A9P6Y9V1_RHIOR</name>